<gene>
    <name evidence="4" type="ORF">H839_03911</name>
</gene>
<dbReference type="InterPro" id="IPR050469">
    <property type="entry name" value="Diguanylate_Cyclase"/>
</dbReference>
<organism evidence="4 5">
    <name type="scientific">Parageobacillus genomosp. 1</name>
    <dbReference type="NCBI Taxonomy" id="1295642"/>
    <lineage>
        <taxon>Bacteria</taxon>
        <taxon>Bacillati</taxon>
        <taxon>Bacillota</taxon>
        <taxon>Bacilli</taxon>
        <taxon>Bacillales</taxon>
        <taxon>Anoxybacillaceae</taxon>
        <taxon>Parageobacillus</taxon>
    </lineage>
</organism>
<dbReference type="FunFam" id="3.30.70.270:FF:000001">
    <property type="entry name" value="Diguanylate cyclase domain protein"/>
    <property type="match status" value="1"/>
</dbReference>
<dbReference type="CDD" id="cd01949">
    <property type="entry name" value="GGDEF"/>
    <property type="match status" value="1"/>
</dbReference>
<dbReference type="InterPro" id="IPR011006">
    <property type="entry name" value="CheY-like_superfamily"/>
</dbReference>
<evidence type="ECO:0000313" key="4">
    <source>
        <dbReference type="EMBL" id="EZP78984.1"/>
    </source>
</evidence>
<dbReference type="InterPro" id="IPR029787">
    <property type="entry name" value="Nucleotide_cyclase"/>
</dbReference>
<dbReference type="Proteomes" id="UP000023566">
    <property type="component" value="Chromosome"/>
</dbReference>
<dbReference type="InterPro" id="IPR000160">
    <property type="entry name" value="GGDEF_dom"/>
</dbReference>
<accession>A0ABC9VJR8</accession>
<comment type="caution">
    <text evidence="4">The sequence shown here is derived from an EMBL/GenBank/DDBJ whole genome shotgun (WGS) entry which is preliminary data.</text>
</comment>
<dbReference type="CDD" id="cd00156">
    <property type="entry name" value="REC"/>
    <property type="match status" value="1"/>
</dbReference>
<dbReference type="InterPro" id="IPR001789">
    <property type="entry name" value="Sig_transdc_resp-reg_receiver"/>
</dbReference>
<evidence type="ECO:0000259" key="2">
    <source>
        <dbReference type="PROSITE" id="PS50110"/>
    </source>
</evidence>
<dbReference type="RefSeq" id="WP_043903950.1">
    <property type="nucleotide sequence ID" value="NZ_CM002692.1"/>
</dbReference>
<feature type="domain" description="GGDEF" evidence="3">
    <location>
        <begin position="264"/>
        <end position="397"/>
    </location>
</feature>
<dbReference type="SUPFAM" id="SSF52172">
    <property type="entry name" value="CheY-like"/>
    <property type="match status" value="1"/>
</dbReference>
<feature type="modified residue" description="4-aspartylphosphate" evidence="1">
    <location>
        <position position="157"/>
    </location>
</feature>
<dbReference type="AlphaFoldDB" id="A0ABC9VJR8"/>
<protein>
    <submittedName>
        <fullName evidence="4">Response regulator receiver modulated diguanylate cyclase</fullName>
    </submittedName>
</protein>
<dbReference type="NCBIfam" id="TIGR00254">
    <property type="entry name" value="GGDEF"/>
    <property type="match status" value="1"/>
</dbReference>
<evidence type="ECO:0000256" key="1">
    <source>
        <dbReference type="PROSITE-ProRule" id="PRU00169"/>
    </source>
</evidence>
<name>A0ABC9VJR8_9BACL</name>
<dbReference type="Gene3D" id="3.30.70.270">
    <property type="match status" value="1"/>
</dbReference>
<dbReference type="SMART" id="SM00448">
    <property type="entry name" value="REC"/>
    <property type="match status" value="1"/>
</dbReference>
<dbReference type="InterPro" id="IPR043128">
    <property type="entry name" value="Rev_trsase/Diguanyl_cyclase"/>
</dbReference>
<dbReference type="PROSITE" id="PS50110">
    <property type="entry name" value="RESPONSE_REGULATORY"/>
    <property type="match status" value="1"/>
</dbReference>
<dbReference type="PANTHER" id="PTHR45138">
    <property type="entry name" value="REGULATORY COMPONENTS OF SENSORY TRANSDUCTION SYSTEM"/>
    <property type="match status" value="1"/>
</dbReference>
<dbReference type="SMART" id="SM00267">
    <property type="entry name" value="GGDEF"/>
    <property type="match status" value="1"/>
</dbReference>
<reference evidence="4 5" key="1">
    <citation type="journal article" date="2014" name="Appl. Microbiol. Biotechnol.">
        <title>Transformable facultative thermophile Geobacillus stearothermophilus NUB3621 as a host strain for metabolic engineering.</title>
        <authorList>
            <person name="Blanchard K."/>
            <person name="Robic S."/>
            <person name="Matsumura I."/>
        </authorList>
    </citation>
    <scope>NUCLEOTIDE SEQUENCE [LARGE SCALE GENOMIC DNA]</scope>
    <source>
        <strain evidence="4 5">NUB3621</strain>
    </source>
</reference>
<dbReference type="Gene3D" id="3.40.50.2300">
    <property type="match status" value="1"/>
</dbReference>
<dbReference type="SUPFAM" id="SSF55073">
    <property type="entry name" value="Nucleotide cyclase"/>
    <property type="match status" value="1"/>
</dbReference>
<dbReference type="PANTHER" id="PTHR45138:SF9">
    <property type="entry name" value="DIGUANYLATE CYCLASE DGCM-RELATED"/>
    <property type="match status" value="1"/>
</dbReference>
<feature type="domain" description="Response regulatory" evidence="2">
    <location>
        <begin position="108"/>
        <end position="224"/>
    </location>
</feature>
<keyword evidence="1" id="KW-0597">Phosphoprotein</keyword>
<sequence>MNEYVAQFVNSIREQLKRWKAGQTVSREELLRFLRSVARTATIIGRDDIGAQAHQLFNELEGQPQQKWTVDEAASYIYPIVKLCYEKGEESFAVAAIAEETSSGDAPMIWLVGDDVLFFMYIKEGLKQAGWQVAAVPQIEKALSFVYEEPPDCMVIDVCEKELQNLHLLQLLENAQKQLFVPIVMISDDRRKEMRLKSYQLGVNDFIAKPFAIDEFIVRVRRLLKKKKRIDQLVLVDELTQVYNRKYLIKAYESLRSDLKRFHELSCIAMLDLDHFKQINDRFGHLVGDIVLQEFARFLCRKTRTGDTVVRFGGEEFIVLLPKTEVGDALRVVERLRNDFSAYLIETDGQQISCTFSGGLVEINDPSKPLEYWLELADQALYAAKQQGGNGITVAKPAD</sequence>
<proteinExistence type="predicted"/>
<dbReference type="Pfam" id="PF00072">
    <property type="entry name" value="Response_reg"/>
    <property type="match status" value="1"/>
</dbReference>
<keyword evidence="5" id="KW-1185">Reference proteome</keyword>
<evidence type="ECO:0000313" key="5">
    <source>
        <dbReference type="Proteomes" id="UP000023566"/>
    </source>
</evidence>
<dbReference type="EMBL" id="AOTZ01000002">
    <property type="protein sequence ID" value="EZP78984.1"/>
    <property type="molecule type" value="Genomic_DNA"/>
</dbReference>
<dbReference type="Pfam" id="PF00990">
    <property type="entry name" value="GGDEF"/>
    <property type="match status" value="1"/>
</dbReference>
<evidence type="ECO:0000259" key="3">
    <source>
        <dbReference type="PROSITE" id="PS50887"/>
    </source>
</evidence>
<dbReference type="PROSITE" id="PS50887">
    <property type="entry name" value="GGDEF"/>
    <property type="match status" value="1"/>
</dbReference>